<organism evidence="4 5">
    <name type="scientific">Tateyamaria armeniaca</name>
    <dbReference type="NCBI Taxonomy" id="2518930"/>
    <lineage>
        <taxon>Bacteria</taxon>
        <taxon>Pseudomonadati</taxon>
        <taxon>Pseudomonadota</taxon>
        <taxon>Alphaproteobacteria</taxon>
        <taxon>Rhodobacterales</taxon>
        <taxon>Roseobacteraceae</taxon>
        <taxon>Tateyamaria</taxon>
    </lineage>
</organism>
<feature type="region of interest" description="Disordered" evidence="1">
    <location>
        <begin position="90"/>
        <end position="149"/>
    </location>
</feature>
<dbReference type="InterPro" id="IPR018247">
    <property type="entry name" value="EF_Hand_1_Ca_BS"/>
</dbReference>
<evidence type="ECO:0000256" key="1">
    <source>
        <dbReference type="SAM" id="MobiDB-lite"/>
    </source>
</evidence>
<dbReference type="PROSITE" id="PS00018">
    <property type="entry name" value="EF_HAND_1"/>
    <property type="match status" value="1"/>
</dbReference>
<proteinExistence type="predicted"/>
<evidence type="ECO:0000256" key="2">
    <source>
        <dbReference type="SAM" id="SignalP"/>
    </source>
</evidence>
<dbReference type="EMBL" id="JBHDIY010000002">
    <property type="protein sequence ID" value="MFL4470616.1"/>
    <property type="molecule type" value="Genomic_DNA"/>
</dbReference>
<feature type="chain" id="PRO_5046482790" evidence="2">
    <location>
        <begin position="25"/>
        <end position="149"/>
    </location>
</feature>
<dbReference type="PROSITE" id="PS50222">
    <property type="entry name" value="EF_HAND_2"/>
    <property type="match status" value="2"/>
</dbReference>
<dbReference type="Pfam" id="PF13202">
    <property type="entry name" value="EF-hand_5"/>
    <property type="match status" value="4"/>
</dbReference>
<keyword evidence="5" id="KW-1185">Reference proteome</keyword>
<dbReference type="SUPFAM" id="SSF47473">
    <property type="entry name" value="EF-hand"/>
    <property type="match status" value="1"/>
</dbReference>
<evidence type="ECO:0000313" key="5">
    <source>
        <dbReference type="Proteomes" id="UP001627408"/>
    </source>
</evidence>
<comment type="caution">
    <text evidence="4">The sequence shown here is derived from an EMBL/GenBank/DDBJ whole genome shotgun (WGS) entry which is preliminary data.</text>
</comment>
<evidence type="ECO:0000259" key="3">
    <source>
        <dbReference type="PROSITE" id="PS50222"/>
    </source>
</evidence>
<feature type="signal peptide" evidence="2">
    <location>
        <begin position="1"/>
        <end position="24"/>
    </location>
</feature>
<feature type="compositionally biased region" description="Basic and acidic residues" evidence="1">
    <location>
        <begin position="91"/>
        <end position="119"/>
    </location>
</feature>
<dbReference type="InterPro" id="IPR011992">
    <property type="entry name" value="EF-hand-dom_pair"/>
</dbReference>
<evidence type="ECO:0000313" key="4">
    <source>
        <dbReference type="EMBL" id="MFL4470616.1"/>
    </source>
</evidence>
<dbReference type="SMART" id="SM00054">
    <property type="entry name" value="EFh"/>
    <property type="match status" value="3"/>
</dbReference>
<accession>A0ABW8UU36</accession>
<dbReference type="InterPro" id="IPR002048">
    <property type="entry name" value="EF_hand_dom"/>
</dbReference>
<feature type="domain" description="EF-hand" evidence="3">
    <location>
        <begin position="105"/>
        <end position="140"/>
    </location>
</feature>
<reference evidence="4 5" key="1">
    <citation type="submission" date="2024-08" db="EMBL/GenBank/DDBJ databases">
        <title>Tateyamaria sp. nov., isolated from marine algae.</title>
        <authorList>
            <person name="Choi B.J."/>
            <person name="Kim J.M."/>
            <person name="Lee J.K."/>
            <person name="Choi D.G."/>
            <person name="Bayburt H."/>
            <person name="Baek J.H."/>
            <person name="Han D.M."/>
            <person name="Jeon C.O."/>
        </authorList>
    </citation>
    <scope>NUCLEOTIDE SEQUENCE [LARGE SCALE GENOMIC DNA]</scope>
    <source>
        <strain evidence="4 5">KMU-156</strain>
    </source>
</reference>
<feature type="compositionally biased region" description="Basic and acidic residues" evidence="1">
    <location>
        <begin position="132"/>
        <end position="149"/>
    </location>
</feature>
<protein>
    <submittedName>
        <fullName evidence="4">EF-hand domain-containing protein</fullName>
    </submittedName>
</protein>
<dbReference type="Gene3D" id="1.10.238.10">
    <property type="entry name" value="EF-hand"/>
    <property type="match status" value="2"/>
</dbReference>
<feature type="domain" description="EF-hand" evidence="3">
    <location>
        <begin position="46"/>
        <end position="81"/>
    </location>
</feature>
<sequence>MKRTTFITVIAAAAIGMTTLSAMARDAGPDFSTLDADGNGEVSLAELQARGEARFEAADTDGDGFLTQAELEAAGRERAGDRAARILARMDANDDGKLSPDEMKGPRRDPGRLFERIDADNSGGISPEEFEEARARMQERRGGKRHGDN</sequence>
<gene>
    <name evidence="4" type="ORF">ACERZ8_12260</name>
</gene>
<dbReference type="Proteomes" id="UP001627408">
    <property type="component" value="Unassembled WGS sequence"/>
</dbReference>
<keyword evidence="2" id="KW-0732">Signal</keyword>
<name>A0ABW8UU36_9RHOB</name>
<dbReference type="RefSeq" id="WP_407592464.1">
    <property type="nucleotide sequence ID" value="NZ_JBHDIY010000002.1"/>
</dbReference>